<dbReference type="InterPro" id="IPR015797">
    <property type="entry name" value="NUDIX_hydrolase-like_dom_sf"/>
</dbReference>
<dbReference type="PRINTS" id="PR00502">
    <property type="entry name" value="NUDIXFAMILY"/>
</dbReference>
<dbReference type="RefSeq" id="WP_378141420.1">
    <property type="nucleotide sequence ID" value="NZ_JBHSEF010000022.1"/>
</dbReference>
<feature type="domain" description="Nudix hydrolase" evidence="4">
    <location>
        <begin position="8"/>
        <end position="137"/>
    </location>
</feature>
<sequence>MTRKERGSVWLGVAGIVVNDQGEWLVVQKRYGGLNGKWSLPAGFVEGTETVDQAVLREIKEETGIDAQVIQLIGFRSGVIKEKISDNMAIFYLKPFNSSQMPDPQLDELYEARWMSPEELLEDERTTSMIKVFLSVNQAAGFETREGLDPGPVFGYSSYKLFTASEHDDVTKS</sequence>
<keyword evidence="2 3" id="KW-0378">Hydrolase</keyword>
<comment type="caution">
    <text evidence="5">The sequence shown here is derived from an EMBL/GenBank/DDBJ whole genome shotgun (WGS) entry which is preliminary data.</text>
</comment>
<reference evidence="6" key="1">
    <citation type="journal article" date="2019" name="Int. J. Syst. Evol. Microbiol.">
        <title>The Global Catalogue of Microorganisms (GCM) 10K type strain sequencing project: providing services to taxonomists for standard genome sequencing and annotation.</title>
        <authorList>
            <consortium name="The Broad Institute Genomics Platform"/>
            <consortium name="The Broad Institute Genome Sequencing Center for Infectious Disease"/>
            <person name="Wu L."/>
            <person name="Ma J."/>
        </authorList>
    </citation>
    <scope>NUCLEOTIDE SEQUENCE [LARGE SCALE GENOMIC DNA]</scope>
    <source>
        <strain evidence="6">CCUG 50353</strain>
    </source>
</reference>
<dbReference type="Proteomes" id="UP001595733">
    <property type="component" value="Unassembled WGS sequence"/>
</dbReference>
<evidence type="ECO:0000256" key="2">
    <source>
        <dbReference type="ARBA" id="ARBA00022801"/>
    </source>
</evidence>
<dbReference type="PANTHER" id="PTHR43046:SF2">
    <property type="entry name" value="8-OXO-DGTP DIPHOSPHATASE-RELATED"/>
    <property type="match status" value="1"/>
</dbReference>
<dbReference type="PROSITE" id="PS51462">
    <property type="entry name" value="NUDIX"/>
    <property type="match status" value="1"/>
</dbReference>
<evidence type="ECO:0000313" key="5">
    <source>
        <dbReference type="EMBL" id="MFC4355080.1"/>
    </source>
</evidence>
<protein>
    <submittedName>
        <fullName evidence="5">NUDIX domain-containing protein</fullName>
    </submittedName>
</protein>
<dbReference type="InterPro" id="IPR020084">
    <property type="entry name" value="NUDIX_hydrolase_CS"/>
</dbReference>
<dbReference type="PROSITE" id="PS00893">
    <property type="entry name" value="NUDIX_BOX"/>
    <property type="match status" value="1"/>
</dbReference>
<gene>
    <name evidence="5" type="ORF">ACFO0S_08480</name>
</gene>
<evidence type="ECO:0000256" key="3">
    <source>
        <dbReference type="RuleBase" id="RU003476"/>
    </source>
</evidence>
<dbReference type="PANTHER" id="PTHR43046">
    <property type="entry name" value="GDP-MANNOSE MANNOSYL HYDROLASE"/>
    <property type="match status" value="1"/>
</dbReference>
<comment type="cofactor">
    <cofactor evidence="1">
        <name>Mg(2+)</name>
        <dbReference type="ChEBI" id="CHEBI:18420"/>
    </cofactor>
</comment>
<dbReference type="InterPro" id="IPR020476">
    <property type="entry name" value="Nudix_hydrolase"/>
</dbReference>
<evidence type="ECO:0000313" key="6">
    <source>
        <dbReference type="Proteomes" id="UP001595733"/>
    </source>
</evidence>
<proteinExistence type="inferred from homology"/>
<organism evidence="5 6">
    <name type="scientific">Chryseomicrobium palamuruense</name>
    <dbReference type="NCBI Taxonomy" id="682973"/>
    <lineage>
        <taxon>Bacteria</taxon>
        <taxon>Bacillati</taxon>
        <taxon>Bacillota</taxon>
        <taxon>Bacilli</taxon>
        <taxon>Bacillales</taxon>
        <taxon>Caryophanaceae</taxon>
        <taxon>Chryseomicrobium</taxon>
    </lineage>
</organism>
<dbReference type="EMBL" id="JBHSEF010000022">
    <property type="protein sequence ID" value="MFC4355080.1"/>
    <property type="molecule type" value="Genomic_DNA"/>
</dbReference>
<comment type="similarity">
    <text evidence="3">Belongs to the Nudix hydrolase family.</text>
</comment>
<dbReference type="SUPFAM" id="SSF55811">
    <property type="entry name" value="Nudix"/>
    <property type="match status" value="1"/>
</dbReference>
<keyword evidence="6" id="KW-1185">Reference proteome</keyword>
<evidence type="ECO:0000259" key="4">
    <source>
        <dbReference type="PROSITE" id="PS51462"/>
    </source>
</evidence>
<dbReference type="Pfam" id="PF00293">
    <property type="entry name" value="NUDIX"/>
    <property type="match status" value="1"/>
</dbReference>
<evidence type="ECO:0000256" key="1">
    <source>
        <dbReference type="ARBA" id="ARBA00001946"/>
    </source>
</evidence>
<dbReference type="Gene3D" id="3.90.79.10">
    <property type="entry name" value="Nucleoside Triphosphate Pyrophosphohydrolase"/>
    <property type="match status" value="1"/>
</dbReference>
<name>A0ABV8UVV5_9BACL</name>
<dbReference type="InterPro" id="IPR000086">
    <property type="entry name" value="NUDIX_hydrolase_dom"/>
</dbReference>
<accession>A0ABV8UVV5</accession>